<dbReference type="Pfam" id="PF16126">
    <property type="entry name" value="DUF4838"/>
    <property type="match status" value="1"/>
</dbReference>
<dbReference type="AlphaFoldDB" id="A0A517MZV2"/>
<evidence type="ECO:0008006" key="5">
    <source>
        <dbReference type="Google" id="ProtNLM"/>
    </source>
</evidence>
<dbReference type="InterPro" id="IPR032287">
    <property type="entry name" value="DUF4838"/>
</dbReference>
<dbReference type="Gene3D" id="3.30.379.10">
    <property type="entry name" value="Chitobiase/beta-hexosaminidase domain 2-like"/>
    <property type="match status" value="1"/>
</dbReference>
<gene>
    <name evidence="3" type="ORF">HG15A2_37450</name>
</gene>
<keyword evidence="2" id="KW-0472">Membrane</keyword>
<evidence type="ECO:0000256" key="2">
    <source>
        <dbReference type="SAM" id="Phobius"/>
    </source>
</evidence>
<dbReference type="GO" id="GO:0005975">
    <property type="term" value="P:carbohydrate metabolic process"/>
    <property type="evidence" value="ECO:0007669"/>
    <property type="project" value="UniProtKB-ARBA"/>
</dbReference>
<dbReference type="KEGG" id="amob:HG15A2_37450"/>
<keyword evidence="2" id="KW-1133">Transmembrane helix</keyword>
<protein>
    <recommendedName>
        <fullName evidence="5">DUF4838 domain-containing protein</fullName>
    </recommendedName>
</protein>
<evidence type="ECO:0000313" key="4">
    <source>
        <dbReference type="Proteomes" id="UP000319852"/>
    </source>
</evidence>
<accession>A0A517MZV2</accession>
<dbReference type="SUPFAM" id="SSF55545">
    <property type="entry name" value="beta-N-acetylhexosaminidase-like domain"/>
    <property type="match status" value="1"/>
</dbReference>
<evidence type="ECO:0000256" key="1">
    <source>
        <dbReference type="ARBA" id="ARBA00022801"/>
    </source>
</evidence>
<reference evidence="3 4" key="1">
    <citation type="submission" date="2019-02" db="EMBL/GenBank/DDBJ databases">
        <title>Deep-cultivation of Planctomycetes and their phenomic and genomic characterization uncovers novel biology.</title>
        <authorList>
            <person name="Wiegand S."/>
            <person name="Jogler M."/>
            <person name="Boedeker C."/>
            <person name="Pinto D."/>
            <person name="Vollmers J."/>
            <person name="Rivas-Marin E."/>
            <person name="Kohn T."/>
            <person name="Peeters S.H."/>
            <person name="Heuer A."/>
            <person name="Rast P."/>
            <person name="Oberbeckmann S."/>
            <person name="Bunk B."/>
            <person name="Jeske O."/>
            <person name="Meyerdierks A."/>
            <person name="Storesund J.E."/>
            <person name="Kallscheuer N."/>
            <person name="Luecker S."/>
            <person name="Lage O.M."/>
            <person name="Pohl T."/>
            <person name="Merkel B.J."/>
            <person name="Hornburger P."/>
            <person name="Mueller R.-W."/>
            <person name="Bruemmer F."/>
            <person name="Labrenz M."/>
            <person name="Spormann A.M."/>
            <person name="Op den Camp H."/>
            <person name="Overmann J."/>
            <person name="Amann R."/>
            <person name="Jetten M.S.M."/>
            <person name="Mascher T."/>
            <person name="Medema M.H."/>
            <person name="Devos D.P."/>
            <person name="Kaster A.-K."/>
            <person name="Ovreas L."/>
            <person name="Rohde M."/>
            <person name="Galperin M.Y."/>
            <person name="Jogler C."/>
        </authorList>
    </citation>
    <scope>NUCLEOTIDE SEQUENCE [LARGE SCALE GENOMIC DNA]</scope>
    <source>
        <strain evidence="3 4">HG15A2</strain>
    </source>
</reference>
<dbReference type="GO" id="GO:0016787">
    <property type="term" value="F:hydrolase activity"/>
    <property type="evidence" value="ECO:0007669"/>
    <property type="project" value="UniProtKB-KW"/>
</dbReference>
<proteinExistence type="predicted"/>
<keyword evidence="4" id="KW-1185">Reference proteome</keyword>
<organism evidence="3 4">
    <name type="scientific">Adhaeretor mobilis</name>
    <dbReference type="NCBI Taxonomy" id="1930276"/>
    <lineage>
        <taxon>Bacteria</taxon>
        <taxon>Pseudomonadati</taxon>
        <taxon>Planctomycetota</taxon>
        <taxon>Planctomycetia</taxon>
        <taxon>Pirellulales</taxon>
        <taxon>Lacipirellulaceae</taxon>
        <taxon>Adhaeretor</taxon>
    </lineage>
</organism>
<name>A0A517MZV2_9BACT</name>
<feature type="transmembrane region" description="Helical" evidence="2">
    <location>
        <begin position="30"/>
        <end position="48"/>
    </location>
</feature>
<dbReference type="InterPro" id="IPR029018">
    <property type="entry name" value="Hex-like_dom2"/>
</dbReference>
<dbReference type="Proteomes" id="UP000319852">
    <property type="component" value="Chromosome"/>
</dbReference>
<dbReference type="EMBL" id="CP036263">
    <property type="protein sequence ID" value="QDT00409.1"/>
    <property type="molecule type" value="Genomic_DNA"/>
</dbReference>
<keyword evidence="1" id="KW-0378">Hydrolase</keyword>
<sequence>MELTTLINRWDCYRVREPIASLLLIRRKSCFCWVVIILVLTTAIQVQVDGKEIPIVRDHLAQGVIVIPDEPSIRNRKAAALLSEYIEESSAATLSIVHESKVPMQGSRIHVGRTQFAKQSHLHLSELDADGFVIHPVDEQNLVIAGPTDWGTEFGVCEFLEEVVGVRWLLPGEDGTYVPKRPAIVGPREAVRQEPASISRFMSGFPNVVQSEWARRNRMRSRIDFHHNLLHLFPVEKYSKTHPHFFPIQNGKRYLPSEGVIDGWQPCFTAEGIVKEAVKNINEFFRTHPEATSFSLAVNDSGGDCECATCQSRDTGENNYLGVRDVSNRYFEWCNQVVTEVLKSYPDKYFGCLAYYQVGVPPTELKLHERLVPCLTQDRMRWFDQSLEKRGRELTESWANASPTLGFYEYLYGTPYMLPRIYFRQMAENYRYAKRQGVRVHYAEVYPNWGEGPKLYLALKLQWNPDQDIDKLLNDWYTTCVGEQAAPALAEYYELWEEFWTSPELANGEWFTSSNREYLNFYSPDYMELVSEDIIRRSRELLDLTISNTKTSEQKKRAELILQAFGYYEASAYSYLASQKHLKTISNEEEALEFIALTLKGGAMAEKRQELHGKFYDHPVLVHPRPISMRQHERLRCEAWGVGSLWPIYPWLEKSQDVQDMLKKVSATGWNVRAAQAKNILAKWSAQQE</sequence>
<dbReference type="PANTHER" id="PTHR47406">
    <property type="entry name" value="COAGULATION FACTOR 5/8 TYPE, C-TERMINAL"/>
    <property type="match status" value="1"/>
</dbReference>
<keyword evidence="2" id="KW-0812">Transmembrane</keyword>
<dbReference type="PANTHER" id="PTHR47406:SF2">
    <property type="entry name" value="ALPHA GLUCURONIDASE N-TERMINAL DOMAIN-CONTAINING PROTEIN"/>
    <property type="match status" value="1"/>
</dbReference>
<evidence type="ECO:0000313" key="3">
    <source>
        <dbReference type="EMBL" id="QDT00409.1"/>
    </source>
</evidence>